<dbReference type="GO" id="GO:0008270">
    <property type="term" value="F:zinc ion binding"/>
    <property type="evidence" value="ECO:0007669"/>
    <property type="project" value="UniProtKB-KW"/>
</dbReference>
<proteinExistence type="predicted"/>
<keyword evidence="1" id="KW-0863">Zinc-finger</keyword>
<evidence type="ECO:0000313" key="4">
    <source>
        <dbReference type="Proteomes" id="UP000785679"/>
    </source>
</evidence>
<dbReference type="Proteomes" id="UP000785679">
    <property type="component" value="Unassembled WGS sequence"/>
</dbReference>
<accession>A0A8J8NK10</accession>
<dbReference type="PROSITE" id="PS50089">
    <property type="entry name" value="ZF_RING_2"/>
    <property type="match status" value="1"/>
</dbReference>
<reference evidence="3" key="1">
    <citation type="submission" date="2019-06" db="EMBL/GenBank/DDBJ databases">
        <authorList>
            <person name="Zheng W."/>
        </authorList>
    </citation>
    <scope>NUCLEOTIDE SEQUENCE</scope>
    <source>
        <strain evidence="3">QDHG01</strain>
    </source>
</reference>
<feature type="domain" description="RING-type" evidence="2">
    <location>
        <begin position="54"/>
        <end position="110"/>
    </location>
</feature>
<dbReference type="AlphaFoldDB" id="A0A8J8NK10"/>
<gene>
    <name evidence="3" type="ORF">FGO68_gene11407</name>
</gene>
<keyword evidence="1" id="KW-0862">Zinc</keyword>
<keyword evidence="1" id="KW-0479">Metal-binding</keyword>
<protein>
    <recommendedName>
        <fullName evidence="2">RING-type domain-containing protein</fullName>
    </recommendedName>
</protein>
<dbReference type="InterPro" id="IPR013083">
    <property type="entry name" value="Znf_RING/FYVE/PHD"/>
</dbReference>
<sequence length="258" mass="29768">MDFIKKLASEEAATSEQYFLHKILTHTLDQPTQDKAFKLLEFTEDYSTNFDLSCIICHSFIPRLVCCIECNKRMCLPCVVQWKQAQFKKRPHLFKRGQERPAWDYCPVCRAKDFKTRALSDIEVAFFDELPVKGCPLKDCSKSGVQMTLKAFRDHLLQDCQIPLILCPNECGLYLRKGGNITHFDKDGSFASAGCIRGYIQCRFCDTQGMTAEANQLHECMGRWKYAAQSIQKNLENKLQARQLQENDEGLYFDCKVE</sequence>
<evidence type="ECO:0000259" key="2">
    <source>
        <dbReference type="PROSITE" id="PS50089"/>
    </source>
</evidence>
<dbReference type="EMBL" id="RRYP01014548">
    <property type="protein sequence ID" value="TNV75915.1"/>
    <property type="molecule type" value="Genomic_DNA"/>
</dbReference>
<evidence type="ECO:0000313" key="3">
    <source>
        <dbReference type="EMBL" id="TNV75915.1"/>
    </source>
</evidence>
<dbReference type="Gene3D" id="3.30.40.10">
    <property type="entry name" value="Zinc/RING finger domain, C3HC4 (zinc finger)"/>
    <property type="match status" value="1"/>
</dbReference>
<comment type="caution">
    <text evidence="3">The sequence shown here is derived from an EMBL/GenBank/DDBJ whole genome shotgun (WGS) entry which is preliminary data.</text>
</comment>
<evidence type="ECO:0000256" key="1">
    <source>
        <dbReference type="PROSITE-ProRule" id="PRU00175"/>
    </source>
</evidence>
<dbReference type="InterPro" id="IPR001841">
    <property type="entry name" value="Znf_RING"/>
</dbReference>
<keyword evidence="4" id="KW-1185">Reference proteome</keyword>
<organism evidence="3 4">
    <name type="scientific">Halteria grandinella</name>
    <dbReference type="NCBI Taxonomy" id="5974"/>
    <lineage>
        <taxon>Eukaryota</taxon>
        <taxon>Sar</taxon>
        <taxon>Alveolata</taxon>
        <taxon>Ciliophora</taxon>
        <taxon>Intramacronucleata</taxon>
        <taxon>Spirotrichea</taxon>
        <taxon>Stichotrichia</taxon>
        <taxon>Sporadotrichida</taxon>
        <taxon>Halteriidae</taxon>
        <taxon>Halteria</taxon>
    </lineage>
</organism>
<name>A0A8J8NK10_HALGN</name>